<keyword evidence="2" id="KW-1185">Reference proteome</keyword>
<gene>
    <name evidence="1" type="ORF">Rumeso_04736</name>
</gene>
<dbReference type="Proteomes" id="UP000019666">
    <property type="component" value="Unassembled WGS sequence"/>
</dbReference>
<reference evidence="1 2" key="1">
    <citation type="submission" date="2013-02" db="EMBL/GenBank/DDBJ databases">
        <authorList>
            <person name="Fiebig A."/>
            <person name="Goeker M."/>
            <person name="Klenk H.-P.P."/>
        </authorList>
    </citation>
    <scope>NUCLEOTIDE SEQUENCE [LARGE SCALE GENOMIC DNA]</scope>
    <source>
        <strain evidence="1 2">DSM 19309</strain>
    </source>
</reference>
<proteinExistence type="predicted"/>
<comment type="caution">
    <text evidence="1">The sequence shown here is derived from an EMBL/GenBank/DDBJ whole genome shotgun (WGS) entry which is preliminary data.</text>
</comment>
<accession>A0A017HH33</accession>
<name>A0A017HH33_9RHOB</name>
<dbReference type="HOGENOM" id="CLU_2083122_0_0_5"/>
<dbReference type="EMBL" id="AOSK01000130">
    <property type="protein sequence ID" value="EYD73615.1"/>
    <property type="molecule type" value="Genomic_DNA"/>
</dbReference>
<evidence type="ECO:0000313" key="2">
    <source>
        <dbReference type="Proteomes" id="UP000019666"/>
    </source>
</evidence>
<evidence type="ECO:0000313" key="1">
    <source>
        <dbReference type="EMBL" id="EYD73615.1"/>
    </source>
</evidence>
<dbReference type="AlphaFoldDB" id="A0A017HH33"/>
<sequence>MAVKNYDAKPGANGVKVITWELAPGDTAQPYEPEWNEAATGSVQFSGTFGGAVVGLRQSNDGAEWWRVFLEDGNTFAGEDDARNFCTTDFKSAARYLRPNIFGGLAYAITVTMVLRG</sequence>
<dbReference type="STRING" id="442562.Rumeso_04736"/>
<protein>
    <submittedName>
        <fullName evidence="1">Uncharacterized protein</fullName>
    </submittedName>
</protein>
<organism evidence="1 2">
    <name type="scientific">Rubellimicrobium mesophilum DSM 19309</name>
    <dbReference type="NCBI Taxonomy" id="442562"/>
    <lineage>
        <taxon>Bacteria</taxon>
        <taxon>Pseudomonadati</taxon>
        <taxon>Pseudomonadota</taxon>
        <taxon>Alphaproteobacteria</taxon>
        <taxon>Rhodobacterales</taxon>
        <taxon>Roseobacteraceae</taxon>
        <taxon>Rubellimicrobium</taxon>
    </lineage>
</organism>